<dbReference type="AlphaFoldDB" id="A0A8H4MYP9"/>
<dbReference type="PROSITE" id="PS51212">
    <property type="entry name" value="WSC"/>
    <property type="match status" value="1"/>
</dbReference>
<organism evidence="4 5">
    <name type="scientific">Botryosphaeria dothidea</name>
    <dbReference type="NCBI Taxonomy" id="55169"/>
    <lineage>
        <taxon>Eukaryota</taxon>
        <taxon>Fungi</taxon>
        <taxon>Dikarya</taxon>
        <taxon>Ascomycota</taxon>
        <taxon>Pezizomycotina</taxon>
        <taxon>Dothideomycetes</taxon>
        <taxon>Dothideomycetes incertae sedis</taxon>
        <taxon>Botryosphaeriales</taxon>
        <taxon>Botryosphaeriaceae</taxon>
        <taxon>Botryosphaeria</taxon>
    </lineage>
</organism>
<dbReference type="GO" id="GO:0016740">
    <property type="term" value="F:transferase activity"/>
    <property type="evidence" value="ECO:0007669"/>
    <property type="project" value="UniProtKB-KW"/>
</dbReference>
<protein>
    <submittedName>
        <fullName evidence="4">Xylosyltransferase oxt</fullName>
    </submittedName>
</protein>
<evidence type="ECO:0000313" key="4">
    <source>
        <dbReference type="EMBL" id="KAF4300673.1"/>
    </source>
</evidence>
<evidence type="ECO:0000259" key="3">
    <source>
        <dbReference type="PROSITE" id="PS51212"/>
    </source>
</evidence>
<dbReference type="Proteomes" id="UP000572817">
    <property type="component" value="Unassembled WGS sequence"/>
</dbReference>
<name>A0A8H4MYP9_9PEZI</name>
<evidence type="ECO:0000313" key="5">
    <source>
        <dbReference type="Proteomes" id="UP000572817"/>
    </source>
</evidence>
<feature type="transmembrane region" description="Helical" evidence="1">
    <location>
        <begin position="170"/>
        <end position="189"/>
    </location>
</feature>
<keyword evidence="1" id="KW-1133">Transmembrane helix</keyword>
<gene>
    <name evidence="4" type="ORF">GTA08_BOTSDO10588</name>
</gene>
<evidence type="ECO:0000256" key="1">
    <source>
        <dbReference type="SAM" id="Phobius"/>
    </source>
</evidence>
<feature type="signal peptide" evidence="2">
    <location>
        <begin position="1"/>
        <end position="19"/>
    </location>
</feature>
<proteinExistence type="predicted"/>
<feature type="chain" id="PRO_5034872853" evidence="2">
    <location>
        <begin position="20"/>
        <end position="190"/>
    </location>
</feature>
<comment type="caution">
    <text evidence="4">The sequence shown here is derived from an EMBL/GenBank/DDBJ whole genome shotgun (WGS) entry which is preliminary data.</text>
</comment>
<sequence>MASISPLSVLLLLPALSLAQSSSAASSSSRASTATTMTVTGTSSTSSGYPSATLAIDQGSKGYSYAGCYNETQGYVQGGGVRALSGGSMNATDKMTVDWCLDFCDGSQYAGLEYGRDSYLSSLSTELPDGACGIPCKSNETAACGGSWALSLYNKTSGAASFGVGARRQVVWSAVVVAGMTAAAGLVVGL</sequence>
<keyword evidence="1" id="KW-0472">Membrane</keyword>
<evidence type="ECO:0000256" key="2">
    <source>
        <dbReference type="SAM" id="SignalP"/>
    </source>
</evidence>
<dbReference type="InterPro" id="IPR002889">
    <property type="entry name" value="WSC_carb-bd"/>
</dbReference>
<feature type="domain" description="WSC" evidence="3">
    <location>
        <begin position="62"/>
        <end position="156"/>
    </location>
</feature>
<dbReference type="OrthoDB" id="5985073at2759"/>
<keyword evidence="1" id="KW-0812">Transmembrane</keyword>
<keyword evidence="5" id="KW-1185">Reference proteome</keyword>
<dbReference type="Pfam" id="PF01822">
    <property type="entry name" value="WSC"/>
    <property type="match status" value="1"/>
</dbReference>
<dbReference type="SMART" id="SM00321">
    <property type="entry name" value="WSC"/>
    <property type="match status" value="1"/>
</dbReference>
<reference evidence="4" key="1">
    <citation type="submission" date="2020-04" db="EMBL/GenBank/DDBJ databases">
        <title>Genome Assembly and Annotation of Botryosphaeria dothidea sdau 11-99, a Latent Pathogen of Apple Fruit Ring Rot in China.</title>
        <authorList>
            <person name="Yu C."/>
            <person name="Diao Y."/>
            <person name="Lu Q."/>
            <person name="Zhao J."/>
            <person name="Cui S."/>
            <person name="Peng C."/>
            <person name="He B."/>
            <person name="Liu H."/>
        </authorList>
    </citation>
    <scope>NUCLEOTIDE SEQUENCE [LARGE SCALE GENOMIC DNA]</scope>
    <source>
        <strain evidence="4">Sdau11-99</strain>
    </source>
</reference>
<accession>A0A8H4MYP9</accession>
<keyword evidence="2" id="KW-0732">Signal</keyword>
<dbReference type="EMBL" id="WWBZ02000082">
    <property type="protein sequence ID" value="KAF4300673.1"/>
    <property type="molecule type" value="Genomic_DNA"/>
</dbReference>